<feature type="region of interest" description="Disordered" evidence="1">
    <location>
        <begin position="806"/>
        <end position="1035"/>
    </location>
</feature>
<dbReference type="InParanoid" id="K1VQ26"/>
<feature type="compositionally biased region" description="Gly residues" evidence="1">
    <location>
        <begin position="1001"/>
        <end position="1021"/>
    </location>
</feature>
<organism evidence="2 3">
    <name type="scientific">Trichosporon asahii var. asahii (strain CBS 8904)</name>
    <name type="common">Yeast</name>
    <dbReference type="NCBI Taxonomy" id="1220162"/>
    <lineage>
        <taxon>Eukaryota</taxon>
        <taxon>Fungi</taxon>
        <taxon>Dikarya</taxon>
        <taxon>Basidiomycota</taxon>
        <taxon>Agaricomycotina</taxon>
        <taxon>Tremellomycetes</taxon>
        <taxon>Trichosporonales</taxon>
        <taxon>Trichosporonaceae</taxon>
        <taxon>Trichosporon</taxon>
    </lineage>
</organism>
<protein>
    <submittedName>
        <fullName evidence="2">Uncharacterized protein</fullName>
    </submittedName>
</protein>
<feature type="compositionally biased region" description="Polar residues" evidence="1">
    <location>
        <begin position="110"/>
        <end position="120"/>
    </location>
</feature>
<reference evidence="2 3" key="1">
    <citation type="journal article" date="2012" name="Eukaryot. Cell">
        <title>Genome sequence of the Trichosporon asahii environmental strain CBS 8904.</title>
        <authorList>
            <person name="Yang R.Y."/>
            <person name="Li H.T."/>
            <person name="Zhu H."/>
            <person name="Zhou G.P."/>
            <person name="Wang M."/>
            <person name="Wang L."/>
        </authorList>
    </citation>
    <scope>NUCLEOTIDE SEQUENCE [LARGE SCALE GENOMIC DNA]</scope>
    <source>
        <strain evidence="2 3">CBS 8904</strain>
    </source>
</reference>
<dbReference type="Proteomes" id="UP000006757">
    <property type="component" value="Unassembled WGS sequence"/>
</dbReference>
<evidence type="ECO:0000313" key="2">
    <source>
        <dbReference type="EMBL" id="EKC98802.1"/>
    </source>
</evidence>
<feature type="compositionally biased region" description="Polar residues" evidence="1">
    <location>
        <begin position="806"/>
        <end position="828"/>
    </location>
</feature>
<dbReference type="EMBL" id="AMBO01000381">
    <property type="protein sequence ID" value="EKC98802.1"/>
    <property type="molecule type" value="Genomic_DNA"/>
</dbReference>
<dbReference type="HOGENOM" id="CLU_293586_0_0_1"/>
<accession>K1VQ26</accession>
<feature type="region of interest" description="Disordered" evidence="1">
    <location>
        <begin position="669"/>
        <end position="783"/>
    </location>
</feature>
<feature type="compositionally biased region" description="Low complexity" evidence="1">
    <location>
        <begin position="927"/>
        <end position="937"/>
    </location>
</feature>
<evidence type="ECO:0000256" key="1">
    <source>
        <dbReference type="SAM" id="MobiDB-lite"/>
    </source>
</evidence>
<feature type="compositionally biased region" description="Polar residues" evidence="1">
    <location>
        <begin position="844"/>
        <end position="855"/>
    </location>
</feature>
<name>K1VQ26_TRIAC</name>
<feature type="compositionally biased region" description="Low complexity" evidence="1">
    <location>
        <begin position="1022"/>
        <end position="1035"/>
    </location>
</feature>
<feature type="compositionally biased region" description="Low complexity" evidence="1">
    <location>
        <begin position="750"/>
        <end position="765"/>
    </location>
</feature>
<comment type="caution">
    <text evidence="2">The sequence shown here is derived from an EMBL/GenBank/DDBJ whole genome shotgun (WGS) entry which is preliminary data.</text>
</comment>
<evidence type="ECO:0000313" key="3">
    <source>
        <dbReference type="Proteomes" id="UP000006757"/>
    </source>
</evidence>
<gene>
    <name evidence="2" type="ORF">A1Q2_06905</name>
</gene>
<feature type="compositionally biased region" description="Polar residues" evidence="1">
    <location>
        <begin position="722"/>
        <end position="749"/>
    </location>
</feature>
<feature type="compositionally biased region" description="Low complexity" evidence="1">
    <location>
        <begin position="137"/>
        <end position="162"/>
    </location>
</feature>
<proteinExistence type="predicted"/>
<feature type="compositionally biased region" description="Basic and acidic residues" evidence="1">
    <location>
        <begin position="93"/>
        <end position="104"/>
    </location>
</feature>
<feature type="compositionally biased region" description="Polar residues" evidence="1">
    <location>
        <begin position="988"/>
        <end position="998"/>
    </location>
</feature>
<feature type="region of interest" description="Disordered" evidence="1">
    <location>
        <begin position="88"/>
        <end position="201"/>
    </location>
</feature>
<keyword evidence="3" id="KW-1185">Reference proteome</keyword>
<dbReference type="AlphaFoldDB" id="K1VQ26"/>
<sequence>MQRTQQDDVPATGGPVIGGLDLATGCLVGWKCVFPLRAARQRGVFLARPSGCSGSVFPPFSPSLHPRLLISSLSNLQQHEPARWVDHTQPAHRQADAQRVEQRALHRKQQLASRNYQMQLAQGHEREHAHHRESRKSVPSVPSPTASPHFPTPTPSFRRPSSVQSIHHQQQPYDERRAPSPGPRQQSPIRHPSPTRHYERHERYDYPRETYQETFHEAQYPSQPARVYDEHPPPNSQRPAGPYHRSQYTVEPTPPPSQPVRRTYTPIEAPQPQHAPRKTSSKATVEIFNKLILSSYDLHPELTTVTSTLQETTATLATTLTESLGTSLASSLSTSLAASITESVTAALGTQVTEAVETATRASTQSLPAITAHLVCEKTKAALSSSEKAVEAAVRSSIKSIQPQTVAPPGGTMAALLRPINEMKTAFEESRVAESMRFVAGVTDQISTKIAQLEVSVSDAVQGVQSQVDATVLQDALGGLKEQIAAVTASIADLKENGSSPKEVEGSLMALETGVGDIKKSMGRLGVMEQHLAGIQNGCERTASSTEQQAATFQNLSLVTQALAKNCATIPQLGEQLRSLSAGLNERHQQQALAKIALDLAALKSHGAALGPMSTRLETISTGVDALQTQCHEMGGQLQRLHAIETGMGNVQSGVDVLRRMDGTLSQIKTTLSTRPIPAPAEARPFQGHGRQAHISETPASSPYQPTAVSETALSLRRTSNDVDSSPQAPSGTVSQSPAVPPSSYGSSISAVPVATQTTTPQPSSGHSTASIGPSTGDIPLNNVRTSADDEIASAESGLHLLSAVASQATASETQAPRPASQSSTTPTGPEPLDTQGATPALTPDTSPSTSSVGLSTPRAPPAFLTGATTPTPSLPFNARGVEEPRMPVRSPTTPPQVGKGRQKWKDVRPTRRSTRIQAREGTRVVEQQPEQPQGQEGQEEPRQQRARTPEVGQSADNETDARLSLSAWLSGRKRKPQADPESRPTKRTTNNSLSSMIYSGGEGSGHGPSGSGDGQGGQGARGIWSWWSGGSASA</sequence>
<feature type="compositionally biased region" description="Polar residues" evidence="1">
    <location>
        <begin position="163"/>
        <end position="172"/>
    </location>
</feature>
<feature type="compositionally biased region" description="Polar residues" evidence="1">
    <location>
        <begin position="698"/>
        <end position="713"/>
    </location>
</feature>
<feature type="region of interest" description="Disordered" evidence="1">
    <location>
        <begin position="225"/>
        <end position="282"/>
    </location>
</feature>